<keyword evidence="5" id="KW-0479">Metal-binding</keyword>
<dbReference type="InterPro" id="IPR035668">
    <property type="entry name" value="Amicyanin"/>
</dbReference>
<dbReference type="PANTHER" id="PTHR36507:SF1">
    <property type="entry name" value="BLL1555 PROTEIN"/>
    <property type="match status" value="1"/>
</dbReference>
<protein>
    <submittedName>
        <fullName evidence="8">Cupredoxin family copper-binding protein</fullName>
    </submittedName>
</protein>
<evidence type="ECO:0000256" key="6">
    <source>
        <dbReference type="SAM" id="SignalP"/>
    </source>
</evidence>
<dbReference type="GO" id="GO:0005507">
    <property type="term" value="F:copper ion binding"/>
    <property type="evidence" value="ECO:0007669"/>
    <property type="project" value="InterPro"/>
</dbReference>
<feature type="signal peptide" evidence="6">
    <location>
        <begin position="1"/>
        <end position="28"/>
    </location>
</feature>
<feature type="binding site" evidence="5">
    <location>
        <position position="101"/>
    </location>
    <ligand>
        <name>Cu cation</name>
        <dbReference type="ChEBI" id="CHEBI:23378"/>
    </ligand>
</feature>
<dbReference type="CDD" id="cd13921">
    <property type="entry name" value="Amicyanin"/>
    <property type="match status" value="1"/>
</dbReference>
<dbReference type="GO" id="GO:0042597">
    <property type="term" value="C:periplasmic space"/>
    <property type="evidence" value="ECO:0007669"/>
    <property type="project" value="UniProtKB-SubCell"/>
</dbReference>
<name>A0A839A8K4_9HYPH</name>
<sequence>MLRIRKIGGALLGAIILLTAACGNGAFAGETHQVVIERFEFVPATITIRAGDAIEFVNRDIAPHTATEVEGEWDTTELAKGQASRLEFAAAGTSDYFCAFHPHMKGKVIVTPQ</sequence>
<dbReference type="InterPro" id="IPR052721">
    <property type="entry name" value="ET_Amicyanin"/>
</dbReference>
<evidence type="ECO:0000256" key="1">
    <source>
        <dbReference type="ARBA" id="ARBA00004418"/>
    </source>
</evidence>
<dbReference type="InterPro" id="IPR008972">
    <property type="entry name" value="Cupredoxin"/>
</dbReference>
<dbReference type="PRINTS" id="PR00155">
    <property type="entry name" value="AMICYANIN"/>
</dbReference>
<organism evidence="8 9">
    <name type="scientific">Stappia albiluteola</name>
    <dbReference type="NCBI Taxonomy" id="2758565"/>
    <lineage>
        <taxon>Bacteria</taxon>
        <taxon>Pseudomonadati</taxon>
        <taxon>Pseudomonadota</taxon>
        <taxon>Alphaproteobacteria</taxon>
        <taxon>Hyphomicrobiales</taxon>
        <taxon>Stappiaceae</taxon>
        <taxon>Stappia</taxon>
    </lineage>
</organism>
<dbReference type="RefSeq" id="WP_182161762.1">
    <property type="nucleotide sequence ID" value="NZ_JACFXV010000031.1"/>
</dbReference>
<keyword evidence="2" id="KW-0813">Transport</keyword>
<evidence type="ECO:0000313" key="8">
    <source>
        <dbReference type="EMBL" id="MBA5775890.1"/>
    </source>
</evidence>
<feature type="chain" id="PRO_5032941549" evidence="6">
    <location>
        <begin position="29"/>
        <end position="113"/>
    </location>
</feature>
<keyword evidence="6" id="KW-0732">Signal</keyword>
<evidence type="ECO:0000256" key="2">
    <source>
        <dbReference type="ARBA" id="ARBA00022448"/>
    </source>
</evidence>
<dbReference type="GO" id="GO:0009055">
    <property type="term" value="F:electron transfer activity"/>
    <property type="evidence" value="ECO:0007669"/>
    <property type="project" value="InterPro"/>
</dbReference>
<feature type="binding site" evidence="5">
    <location>
        <position position="64"/>
    </location>
    <ligand>
        <name>Cu cation</name>
        <dbReference type="ChEBI" id="CHEBI:23378"/>
    </ligand>
</feature>
<proteinExistence type="predicted"/>
<evidence type="ECO:0000256" key="5">
    <source>
        <dbReference type="PIRSR" id="PIRSR602386-1"/>
    </source>
</evidence>
<dbReference type="PROSITE" id="PS51257">
    <property type="entry name" value="PROKAR_LIPOPROTEIN"/>
    <property type="match status" value="1"/>
</dbReference>
<keyword evidence="9" id="KW-1185">Reference proteome</keyword>
<keyword evidence="3" id="KW-0574">Periplasm</keyword>
<feature type="domain" description="EfeO-type cupredoxin-like" evidence="7">
    <location>
        <begin position="15"/>
        <end position="110"/>
    </location>
</feature>
<comment type="caution">
    <text evidence="8">The sequence shown here is derived from an EMBL/GenBank/DDBJ whole genome shotgun (WGS) entry which is preliminary data.</text>
</comment>
<feature type="binding site" evidence="5">
    <location>
        <position position="98"/>
    </location>
    <ligand>
        <name>Cu cation</name>
        <dbReference type="ChEBI" id="CHEBI:23378"/>
    </ligand>
</feature>
<accession>A0A839A8K4</accession>
<comment type="cofactor">
    <cofactor evidence="5">
        <name>Cu cation</name>
        <dbReference type="ChEBI" id="CHEBI:23378"/>
    </cofactor>
    <text evidence="5">Binds 1 copper ion per subunit.</text>
</comment>
<keyword evidence="5" id="KW-0186">Copper</keyword>
<evidence type="ECO:0000259" key="7">
    <source>
        <dbReference type="Pfam" id="PF13473"/>
    </source>
</evidence>
<dbReference type="Pfam" id="PF13473">
    <property type="entry name" value="Cupredoxin_1"/>
    <property type="match status" value="1"/>
</dbReference>
<dbReference type="AlphaFoldDB" id="A0A839A8K4"/>
<dbReference type="Gene3D" id="2.60.40.420">
    <property type="entry name" value="Cupredoxins - blue copper proteins"/>
    <property type="match status" value="1"/>
</dbReference>
<evidence type="ECO:0000313" key="9">
    <source>
        <dbReference type="Proteomes" id="UP000541109"/>
    </source>
</evidence>
<dbReference type="Proteomes" id="UP000541109">
    <property type="component" value="Unassembled WGS sequence"/>
</dbReference>
<dbReference type="SUPFAM" id="SSF49503">
    <property type="entry name" value="Cupredoxins"/>
    <property type="match status" value="1"/>
</dbReference>
<comment type="subcellular location">
    <subcellularLocation>
        <location evidence="1">Periplasm</location>
    </subcellularLocation>
</comment>
<evidence type="ECO:0000256" key="4">
    <source>
        <dbReference type="ARBA" id="ARBA00022982"/>
    </source>
</evidence>
<dbReference type="PANTHER" id="PTHR36507">
    <property type="entry name" value="BLL1555 PROTEIN"/>
    <property type="match status" value="1"/>
</dbReference>
<keyword evidence="4" id="KW-0249">Electron transport</keyword>
<dbReference type="EMBL" id="JACFXV010000031">
    <property type="protein sequence ID" value="MBA5775890.1"/>
    <property type="molecule type" value="Genomic_DNA"/>
</dbReference>
<gene>
    <name evidence="8" type="ORF">H2509_01980</name>
</gene>
<dbReference type="InterPro" id="IPR028096">
    <property type="entry name" value="EfeO_Cupredoxin"/>
</dbReference>
<evidence type="ECO:0000256" key="3">
    <source>
        <dbReference type="ARBA" id="ARBA00022764"/>
    </source>
</evidence>
<reference evidence="8 9" key="1">
    <citation type="submission" date="2020-07" db="EMBL/GenBank/DDBJ databases">
        <title>Stappia sp., F7233, whole genome shotgun sequencing project.</title>
        <authorList>
            <person name="Jiang S."/>
            <person name="Liu Z.W."/>
            <person name="Du Z.J."/>
        </authorList>
    </citation>
    <scope>NUCLEOTIDE SEQUENCE [LARGE SCALE GENOMIC DNA]</scope>
    <source>
        <strain evidence="8 9">F7233</strain>
    </source>
</reference>
<dbReference type="InterPro" id="IPR002386">
    <property type="entry name" value="Amicyanin/Pseudoazurin"/>
</dbReference>